<dbReference type="Gene3D" id="2.10.25.10">
    <property type="entry name" value="Laminin"/>
    <property type="match status" value="1"/>
</dbReference>
<feature type="binding site" description="axial binding residue" evidence="17">
    <location>
        <position position="425"/>
    </location>
    <ligand>
        <name>heme b</name>
        <dbReference type="ChEBI" id="CHEBI:60344"/>
    </ligand>
    <ligandPart>
        <name>Fe</name>
        <dbReference type="ChEBI" id="CHEBI:18248"/>
    </ligandPart>
</feature>
<comment type="catalytic activity">
    <reaction evidence="12">
        <text>[thyroglobulin]-L-tyrosine + iodide + H2O2 + H(+) = [thyroglobulin]-3-iodo-L-tyrosine + 2 H2O</text>
        <dbReference type="Rhea" id="RHEA:48956"/>
        <dbReference type="Rhea" id="RHEA-COMP:12274"/>
        <dbReference type="Rhea" id="RHEA-COMP:12275"/>
        <dbReference type="ChEBI" id="CHEBI:15377"/>
        <dbReference type="ChEBI" id="CHEBI:15378"/>
        <dbReference type="ChEBI" id="CHEBI:16240"/>
        <dbReference type="ChEBI" id="CHEBI:16382"/>
        <dbReference type="ChEBI" id="CHEBI:46858"/>
        <dbReference type="ChEBI" id="CHEBI:90870"/>
        <dbReference type="EC" id="1.11.1.8"/>
    </reaction>
</comment>
<dbReference type="PROSITE" id="PS50923">
    <property type="entry name" value="SUSHI"/>
    <property type="match status" value="1"/>
</dbReference>
<comment type="similarity">
    <text evidence="3">Belongs to the prostaglandin G/H synthase family.</text>
</comment>
<organism evidence="23 24">
    <name type="scientific">Sus scrofa</name>
    <name type="common">Pig</name>
    <dbReference type="NCBI Taxonomy" id="9823"/>
    <lineage>
        <taxon>Eukaryota</taxon>
        <taxon>Metazoa</taxon>
        <taxon>Chordata</taxon>
        <taxon>Craniata</taxon>
        <taxon>Vertebrata</taxon>
        <taxon>Euteleostomi</taxon>
        <taxon>Mammalia</taxon>
        <taxon>Eutheria</taxon>
        <taxon>Laurasiatheria</taxon>
        <taxon>Artiodactyla</taxon>
        <taxon>Suina</taxon>
        <taxon>Suidae</taxon>
        <taxon>Sus</taxon>
    </lineage>
</organism>
<reference evidence="23" key="1">
    <citation type="submission" date="2025-08" db="UniProtKB">
        <authorList>
            <consortium name="Ensembl"/>
        </authorList>
    </citation>
    <scope>IDENTIFICATION</scope>
</reference>
<evidence type="ECO:0000256" key="13">
    <source>
        <dbReference type="ARBA" id="ARBA00048250"/>
    </source>
</evidence>
<keyword evidence="20" id="KW-1133">Transmembrane helix</keyword>
<dbReference type="InterPro" id="IPR010255">
    <property type="entry name" value="Haem_peroxidase_sf"/>
</dbReference>
<dbReference type="InterPro" id="IPR000742">
    <property type="entry name" value="EGF"/>
</dbReference>
<dbReference type="GO" id="GO:0004447">
    <property type="term" value="F:iodide peroxidase activity"/>
    <property type="evidence" value="ECO:0007669"/>
    <property type="project" value="UniProtKB-EC"/>
</dbReference>
<dbReference type="GO" id="GO:0020037">
    <property type="term" value="F:heme binding"/>
    <property type="evidence" value="ECO:0007669"/>
    <property type="project" value="InterPro"/>
</dbReference>
<dbReference type="Gene3D" id="1.10.640.10">
    <property type="entry name" value="Haem peroxidase domain superfamily, animal type"/>
    <property type="match status" value="2"/>
</dbReference>
<keyword evidence="17" id="KW-0479">Metal-binding</keyword>
<dbReference type="PRINTS" id="PR00457">
    <property type="entry name" value="ANPEROXIDASE"/>
</dbReference>
<dbReference type="CDD" id="cd00054">
    <property type="entry name" value="EGF_CA"/>
    <property type="match status" value="1"/>
</dbReference>
<keyword evidence="17" id="KW-0408">Iron</keyword>
<comment type="function">
    <text evidence="2">Iodination and coupling of the hormonogenic tyrosines in thyroglobulin to yield the thyroid hormones T(3) and T(4).</text>
</comment>
<dbReference type="PROSITE" id="PS51257">
    <property type="entry name" value="PROKAR_LIPOPROTEIN"/>
    <property type="match status" value="1"/>
</dbReference>
<keyword evidence="7" id="KW-0560">Oxidoreductase</keyword>
<gene>
    <name evidence="23" type="primary">TPO</name>
</gene>
<keyword evidence="19" id="KW-0768">Sushi</keyword>
<evidence type="ECO:0000256" key="8">
    <source>
        <dbReference type="ARBA" id="ARBA00022617"/>
    </source>
</evidence>
<comment type="catalytic activity">
    <reaction evidence="14">
        <text>2 [thyroglobulin]-3,5-diiodo-L-tyrosine + H2O2 = [thyroglobulin]-L-thyroxine + [thyroglobulin]-dehydroalanine + 2 H2O</text>
        <dbReference type="Rhea" id="RHEA:48964"/>
        <dbReference type="Rhea" id="RHEA-COMP:12276"/>
        <dbReference type="Rhea" id="RHEA-COMP:12277"/>
        <dbReference type="Rhea" id="RHEA-COMP:12278"/>
        <dbReference type="ChEBI" id="CHEBI:15377"/>
        <dbReference type="ChEBI" id="CHEBI:16240"/>
        <dbReference type="ChEBI" id="CHEBI:90871"/>
        <dbReference type="ChEBI" id="CHEBI:90872"/>
        <dbReference type="ChEBI" id="CHEBI:90873"/>
        <dbReference type="EC" id="1.11.1.8"/>
    </reaction>
</comment>
<dbReference type="InterPro" id="IPR037120">
    <property type="entry name" value="Haem_peroxidase_sf_animal"/>
</dbReference>
<evidence type="ECO:0000256" key="10">
    <source>
        <dbReference type="ARBA" id="ARBA00023157"/>
    </source>
</evidence>
<dbReference type="SUPFAM" id="SSF57196">
    <property type="entry name" value="EGF/Laminin"/>
    <property type="match status" value="1"/>
</dbReference>
<accession>A0A8D0UAL9</accession>
<comment type="subunit">
    <text evidence="4">Interacts with DUOX1, DUOX2 and CYBA.</text>
</comment>
<comment type="cofactor">
    <cofactor evidence="1">
        <name>heme b</name>
        <dbReference type="ChEBI" id="CHEBI:60344"/>
    </cofactor>
</comment>
<dbReference type="SUPFAM" id="SSF48113">
    <property type="entry name" value="Heme-dependent peroxidases"/>
    <property type="match status" value="1"/>
</dbReference>
<evidence type="ECO:0000256" key="2">
    <source>
        <dbReference type="ARBA" id="ARBA00003834"/>
    </source>
</evidence>
<evidence type="ECO:0000256" key="7">
    <source>
        <dbReference type="ARBA" id="ARBA00022559"/>
    </source>
</evidence>
<feature type="transmembrane region" description="Helical" evidence="20">
    <location>
        <begin position="777"/>
        <end position="800"/>
    </location>
</feature>
<feature type="domain" description="EGF-like" evidence="21">
    <location>
        <begin position="726"/>
        <end position="769"/>
    </location>
</feature>
<evidence type="ECO:0000256" key="20">
    <source>
        <dbReference type="SAM" id="Phobius"/>
    </source>
</evidence>
<evidence type="ECO:0000256" key="4">
    <source>
        <dbReference type="ARBA" id="ARBA00011561"/>
    </source>
</evidence>
<dbReference type="SMART" id="SM00032">
    <property type="entry name" value="CCP"/>
    <property type="match status" value="1"/>
</dbReference>
<protein>
    <recommendedName>
        <fullName evidence="6">Thyroid peroxidase</fullName>
        <ecNumber evidence="5">1.11.1.8</ecNumber>
    </recommendedName>
</protein>
<dbReference type="InterPro" id="IPR019791">
    <property type="entry name" value="Haem_peroxidase_animal"/>
</dbReference>
<comment type="catalytic activity">
    <reaction evidence="13">
        <text>[thyroglobulin]-3-iodo-L-tyrosine + [thyroglobulin]-3,5-diiodo-L-tyrosine + H2O2 = [thyroglobulin]-3,3',5-triiodo-L-thyronine + [thyroglobulin]-dehydroalanine + 2 H2O</text>
        <dbReference type="Rhea" id="RHEA:48968"/>
        <dbReference type="Rhea" id="RHEA-COMP:12275"/>
        <dbReference type="Rhea" id="RHEA-COMP:12276"/>
        <dbReference type="Rhea" id="RHEA-COMP:12278"/>
        <dbReference type="Rhea" id="RHEA-COMP:12279"/>
        <dbReference type="ChEBI" id="CHEBI:15377"/>
        <dbReference type="ChEBI" id="CHEBI:16240"/>
        <dbReference type="ChEBI" id="CHEBI:90870"/>
        <dbReference type="ChEBI" id="CHEBI:90871"/>
        <dbReference type="ChEBI" id="CHEBI:90873"/>
        <dbReference type="ChEBI" id="CHEBI:90874"/>
        <dbReference type="EC" id="1.11.1.8"/>
    </reaction>
</comment>
<evidence type="ECO:0000313" key="24">
    <source>
        <dbReference type="Proteomes" id="UP000694726"/>
    </source>
</evidence>
<evidence type="ECO:0000256" key="9">
    <source>
        <dbReference type="ARBA" id="ARBA00022729"/>
    </source>
</evidence>
<evidence type="ECO:0000256" key="15">
    <source>
        <dbReference type="ARBA" id="ARBA00048771"/>
    </source>
</evidence>
<evidence type="ECO:0000256" key="3">
    <source>
        <dbReference type="ARBA" id="ARBA00008928"/>
    </source>
</evidence>
<keyword evidence="9" id="KW-0732">Signal</keyword>
<evidence type="ECO:0000256" key="14">
    <source>
        <dbReference type="ARBA" id="ARBA00048299"/>
    </source>
</evidence>
<evidence type="ECO:0000256" key="18">
    <source>
        <dbReference type="PROSITE-ProRule" id="PRU00076"/>
    </source>
</evidence>
<dbReference type="Proteomes" id="UP000694726">
    <property type="component" value="Unplaced"/>
</dbReference>
<keyword evidence="18" id="KW-0245">EGF-like domain</keyword>
<keyword evidence="20" id="KW-0812">Transmembrane</keyword>
<dbReference type="PANTHER" id="PTHR11475">
    <property type="entry name" value="OXIDASE/PEROXIDASE"/>
    <property type="match status" value="1"/>
</dbReference>
<dbReference type="EC" id="1.11.1.8" evidence="5"/>
<dbReference type="GO" id="GO:0006590">
    <property type="term" value="P:thyroid hormone generation"/>
    <property type="evidence" value="ECO:0007669"/>
    <property type="project" value="UniProtKB-UniPathway"/>
</dbReference>
<dbReference type="InterPro" id="IPR001881">
    <property type="entry name" value="EGF-like_Ca-bd_dom"/>
</dbReference>
<dbReference type="PROSITE" id="PS50026">
    <property type="entry name" value="EGF_3"/>
    <property type="match status" value="1"/>
</dbReference>
<dbReference type="CDD" id="cd00033">
    <property type="entry name" value="CCP"/>
    <property type="match status" value="1"/>
</dbReference>
<dbReference type="Ensembl" id="ENSSSCT00015092855.1">
    <property type="protein sequence ID" value="ENSSSCP00015037981.1"/>
    <property type="gene ID" value="ENSSSCG00015062336.1"/>
</dbReference>
<comment type="caution">
    <text evidence="18">Lacks conserved residue(s) required for the propagation of feature annotation.</text>
</comment>
<evidence type="ECO:0000256" key="17">
    <source>
        <dbReference type="PIRSR" id="PIRSR619791-2"/>
    </source>
</evidence>
<dbReference type="UniPathway" id="UPA00194"/>
<dbReference type="SUPFAM" id="SSF57535">
    <property type="entry name" value="Complement control module/SCR domain"/>
    <property type="match status" value="1"/>
</dbReference>
<evidence type="ECO:0000256" key="5">
    <source>
        <dbReference type="ARBA" id="ARBA00012311"/>
    </source>
</evidence>
<evidence type="ECO:0000256" key="1">
    <source>
        <dbReference type="ARBA" id="ARBA00001970"/>
    </source>
</evidence>
<dbReference type="GO" id="GO:0005509">
    <property type="term" value="F:calcium ion binding"/>
    <property type="evidence" value="ECO:0007669"/>
    <property type="project" value="InterPro"/>
</dbReference>
<dbReference type="FunFam" id="1.10.640.10:FF:000010">
    <property type="entry name" value="Thyroid peroxidase"/>
    <property type="match status" value="1"/>
</dbReference>
<dbReference type="Pfam" id="PF00084">
    <property type="entry name" value="Sushi"/>
    <property type="match status" value="1"/>
</dbReference>
<dbReference type="AlphaFoldDB" id="A0A8D0UAL9"/>
<dbReference type="Pfam" id="PF03098">
    <property type="entry name" value="An_peroxidase"/>
    <property type="match status" value="2"/>
</dbReference>
<name>A0A8D0UAL9_PIG</name>
<dbReference type="SMART" id="SM00179">
    <property type="entry name" value="EGF_CA"/>
    <property type="match status" value="1"/>
</dbReference>
<evidence type="ECO:0000259" key="21">
    <source>
        <dbReference type="PROSITE" id="PS50026"/>
    </source>
</evidence>
<dbReference type="Gene3D" id="2.10.70.10">
    <property type="entry name" value="Complement Module, domain 1"/>
    <property type="match status" value="1"/>
</dbReference>
<proteinExistence type="inferred from homology"/>
<comment type="catalytic activity">
    <reaction evidence="16">
        <text>[thyroglobulin]-3-iodo-L-tyrosine + iodide + H2O2 + H(+) = [thyroglobulin]-3,5-diiodo-L-tyrosine + 2 H2O</text>
        <dbReference type="Rhea" id="RHEA:48960"/>
        <dbReference type="Rhea" id="RHEA-COMP:12275"/>
        <dbReference type="Rhea" id="RHEA-COMP:12276"/>
        <dbReference type="ChEBI" id="CHEBI:15377"/>
        <dbReference type="ChEBI" id="CHEBI:15378"/>
        <dbReference type="ChEBI" id="CHEBI:16240"/>
        <dbReference type="ChEBI" id="CHEBI:16382"/>
        <dbReference type="ChEBI" id="CHEBI:90870"/>
        <dbReference type="ChEBI" id="CHEBI:90871"/>
        <dbReference type="EC" id="1.11.1.8"/>
    </reaction>
</comment>
<sequence length="858" mass="93505">MGARAVLGVTLAVACAGAFFASILRRKDLLGGDTEASGVAGLVEASRLLVDEAIHTTMRRNLRKRGIFSPSQLLSFSKLPEPTSRTASRAAEIMETAVQEVKRRVCRRRDTDQLPTGERPAPHMPFCPHRDHPRWGASNTALARWLPPAYEDGVTEPRGWNPHFLYNGFPLPPVREVTRQVIHVSNEAVTEDGQYSDLLMAWGQYIDHDIAFTPQSTSKAAFAGGADCQLTCENRSPCFPIQLPTNASGAAGATCLPFYRSSAACGSGRQGALVGNLSWAAPRQQMNGLTSFLDASTVYGSSPAQEQRLRNWTSAEGLLRVNTHTGAHRPGLSVRRPPGQPPHCPPGHGVRLVTFVAETWSNEPSYLCLSFRHLLTQIVTLRDYVPKILGAEAFGQHVGPYQGYDPAVDPTVSNVFSTAAFRFGHATIHPLVRRLDARFQEHPGSHLPLRAAFFQPWRLLREGGVDPVLRGLLARPAKLQVQDQLMNEELTERLFVLSNSGTLDLASINLQRGRDHGLPGYNEWREFCGLSRLETWADLSAATANGRVADRILGLYQHPDNIDVWLGGLAESFLPGARTGPLFACIIGKQMRALRDGDRFWWENPGVFTEAQRRELSRHSMSRVICDNSGLSHVPLDAFRVGQWPQEFEPCASIQGMDLGAWREAPPPGDACGFPDPVEDGGFLLCEERGQRVLVFSCRHGFRLRGPAQITCTPRGWDSPPPLCKDINECEDETDPPCHASARCKNTKGGVLCECSDPLVLGEDGRTCVDAGRLPRASVVSIALGAVLVCGLAGLAWTVVCRWTHADARPLLPVGEGEGDGKSPSLPLPGCGNRRDVGAAPALEVEQDLSCGSRGLCE</sequence>
<keyword evidence="7" id="KW-0575">Peroxidase</keyword>
<evidence type="ECO:0000256" key="16">
    <source>
        <dbReference type="ARBA" id="ARBA00049000"/>
    </source>
</evidence>
<dbReference type="PROSITE" id="PS50292">
    <property type="entry name" value="PEROXIDASE_3"/>
    <property type="match status" value="1"/>
</dbReference>
<evidence type="ECO:0000256" key="19">
    <source>
        <dbReference type="PROSITE-ProRule" id="PRU00302"/>
    </source>
</evidence>
<keyword evidence="11" id="KW-0325">Glycoprotein</keyword>
<keyword evidence="10" id="KW-1015">Disulfide bond</keyword>
<dbReference type="PANTHER" id="PTHR11475:SF60">
    <property type="entry name" value="THYROID PEROXIDASE"/>
    <property type="match status" value="1"/>
</dbReference>
<comment type="catalytic activity">
    <reaction evidence="15">
        <text>2 iodide + H2O2 + 2 H(+) = diiodine + 2 H2O</text>
        <dbReference type="Rhea" id="RHEA:23336"/>
        <dbReference type="ChEBI" id="CHEBI:15377"/>
        <dbReference type="ChEBI" id="CHEBI:15378"/>
        <dbReference type="ChEBI" id="CHEBI:16240"/>
        <dbReference type="ChEBI" id="CHEBI:16382"/>
        <dbReference type="ChEBI" id="CHEBI:17606"/>
        <dbReference type="EC" id="1.11.1.8"/>
    </reaction>
</comment>
<evidence type="ECO:0000313" key="23">
    <source>
        <dbReference type="Ensembl" id="ENSSSCP00015037981.1"/>
    </source>
</evidence>
<feature type="domain" description="Sushi" evidence="22">
    <location>
        <begin position="670"/>
        <end position="726"/>
    </location>
</feature>
<dbReference type="InterPro" id="IPR035976">
    <property type="entry name" value="Sushi/SCR/CCP_sf"/>
</dbReference>
<evidence type="ECO:0000256" key="12">
    <source>
        <dbReference type="ARBA" id="ARBA00048137"/>
    </source>
</evidence>
<evidence type="ECO:0000256" key="11">
    <source>
        <dbReference type="ARBA" id="ARBA00023180"/>
    </source>
</evidence>
<keyword evidence="8 17" id="KW-0349">Heme</keyword>
<evidence type="ECO:0000256" key="6">
    <source>
        <dbReference type="ARBA" id="ARBA00021693"/>
    </source>
</evidence>
<dbReference type="GO" id="GO:0006979">
    <property type="term" value="P:response to oxidative stress"/>
    <property type="evidence" value="ECO:0007669"/>
    <property type="project" value="InterPro"/>
</dbReference>
<keyword evidence="20" id="KW-0472">Membrane</keyword>
<evidence type="ECO:0000259" key="22">
    <source>
        <dbReference type="PROSITE" id="PS50923"/>
    </source>
</evidence>
<dbReference type="InterPro" id="IPR000436">
    <property type="entry name" value="Sushi_SCR_CCP_dom"/>
</dbReference>